<dbReference type="Proteomes" id="UP001153269">
    <property type="component" value="Unassembled WGS sequence"/>
</dbReference>
<comment type="caution">
    <text evidence="2">The sequence shown here is derived from an EMBL/GenBank/DDBJ whole genome shotgun (WGS) entry which is preliminary data.</text>
</comment>
<organism evidence="2 3">
    <name type="scientific">Pleuronectes platessa</name>
    <name type="common">European plaice</name>
    <dbReference type="NCBI Taxonomy" id="8262"/>
    <lineage>
        <taxon>Eukaryota</taxon>
        <taxon>Metazoa</taxon>
        <taxon>Chordata</taxon>
        <taxon>Craniata</taxon>
        <taxon>Vertebrata</taxon>
        <taxon>Euteleostomi</taxon>
        <taxon>Actinopterygii</taxon>
        <taxon>Neopterygii</taxon>
        <taxon>Teleostei</taxon>
        <taxon>Neoteleostei</taxon>
        <taxon>Acanthomorphata</taxon>
        <taxon>Carangaria</taxon>
        <taxon>Pleuronectiformes</taxon>
        <taxon>Pleuronectoidei</taxon>
        <taxon>Pleuronectidae</taxon>
        <taxon>Pleuronectes</taxon>
    </lineage>
</organism>
<feature type="compositionally biased region" description="Basic residues" evidence="1">
    <location>
        <begin position="75"/>
        <end position="87"/>
    </location>
</feature>
<proteinExistence type="predicted"/>
<feature type="region of interest" description="Disordered" evidence="1">
    <location>
        <begin position="61"/>
        <end position="87"/>
    </location>
</feature>
<reference evidence="2" key="1">
    <citation type="submission" date="2020-03" db="EMBL/GenBank/DDBJ databases">
        <authorList>
            <person name="Weist P."/>
        </authorList>
    </citation>
    <scope>NUCLEOTIDE SEQUENCE</scope>
</reference>
<sequence>MELRTSPAESELPVMRLHNRRLSPALRALEPGGISGMRRLLFQQLGSFPGRWWAVVMRLGQGGGEEEEEEEEVMRKKKKKKRCLHER</sequence>
<name>A0A9N7VUW2_PLEPL</name>
<keyword evidence="3" id="KW-1185">Reference proteome</keyword>
<evidence type="ECO:0000256" key="1">
    <source>
        <dbReference type="SAM" id="MobiDB-lite"/>
    </source>
</evidence>
<evidence type="ECO:0000313" key="3">
    <source>
        <dbReference type="Proteomes" id="UP001153269"/>
    </source>
</evidence>
<dbReference type="AlphaFoldDB" id="A0A9N7VUW2"/>
<gene>
    <name evidence="2" type="ORF">PLEPLA_LOCUS43478</name>
</gene>
<dbReference type="EMBL" id="CADEAL010004268">
    <property type="protein sequence ID" value="CAB1455697.1"/>
    <property type="molecule type" value="Genomic_DNA"/>
</dbReference>
<accession>A0A9N7VUW2</accession>
<evidence type="ECO:0000313" key="2">
    <source>
        <dbReference type="EMBL" id="CAB1455697.1"/>
    </source>
</evidence>
<protein>
    <submittedName>
        <fullName evidence="2">Uncharacterized protein</fullName>
    </submittedName>
</protein>